<accession>A0A7R8ZNV8</accession>
<feature type="compositionally biased region" description="Basic and acidic residues" evidence="1">
    <location>
        <begin position="95"/>
        <end position="122"/>
    </location>
</feature>
<protein>
    <submittedName>
        <fullName evidence="2">Uncharacterized protein</fullName>
    </submittedName>
</protein>
<feature type="region of interest" description="Disordered" evidence="1">
    <location>
        <begin position="1"/>
        <end position="131"/>
    </location>
</feature>
<evidence type="ECO:0000313" key="2">
    <source>
        <dbReference type="EMBL" id="CAD7231566.1"/>
    </source>
</evidence>
<name>A0A7R8ZNV8_9CRUS</name>
<dbReference type="EMBL" id="OB663645">
    <property type="protein sequence ID" value="CAD7231566.1"/>
    <property type="molecule type" value="Genomic_DNA"/>
</dbReference>
<feature type="compositionally biased region" description="Basic residues" evidence="1">
    <location>
        <begin position="58"/>
        <end position="75"/>
    </location>
</feature>
<feature type="compositionally biased region" description="Polar residues" evidence="1">
    <location>
        <begin position="40"/>
        <end position="49"/>
    </location>
</feature>
<feature type="compositionally biased region" description="Basic residues" evidence="1">
    <location>
        <begin position="10"/>
        <end position="19"/>
    </location>
</feature>
<evidence type="ECO:0000256" key="1">
    <source>
        <dbReference type="SAM" id="MobiDB-lite"/>
    </source>
</evidence>
<gene>
    <name evidence="2" type="ORF">CTOB1V02_LOCUS9413</name>
</gene>
<dbReference type="AlphaFoldDB" id="A0A7R8ZNV8"/>
<organism evidence="2">
    <name type="scientific">Cyprideis torosa</name>
    <dbReference type="NCBI Taxonomy" id="163714"/>
    <lineage>
        <taxon>Eukaryota</taxon>
        <taxon>Metazoa</taxon>
        <taxon>Ecdysozoa</taxon>
        <taxon>Arthropoda</taxon>
        <taxon>Crustacea</taxon>
        <taxon>Oligostraca</taxon>
        <taxon>Ostracoda</taxon>
        <taxon>Podocopa</taxon>
        <taxon>Podocopida</taxon>
        <taxon>Cytherocopina</taxon>
        <taxon>Cytheroidea</taxon>
        <taxon>Cytherideidae</taxon>
        <taxon>Cyprideis</taxon>
    </lineage>
</organism>
<sequence length="169" mass="18838">MAKPEGVSRKVQKDRRRRLMERTSQASKRKAGRRQRTKALRNSTLSARSGVQAGNVAKKPRRTKRTTKKRSKKPKAAPAGPKQAQVPHQSGIVPREQETDSLNERREGGDDRVEVEHSHDEAGADQQASPSTHQCVRIGGIQYFAVCGLNRYGRIAAILTPVELLKQNK</sequence>
<feature type="compositionally biased region" description="Basic residues" evidence="1">
    <location>
        <begin position="27"/>
        <end position="39"/>
    </location>
</feature>
<proteinExistence type="predicted"/>
<reference evidence="2" key="1">
    <citation type="submission" date="2020-11" db="EMBL/GenBank/DDBJ databases">
        <authorList>
            <person name="Tran Van P."/>
        </authorList>
    </citation>
    <scope>NUCLEOTIDE SEQUENCE</scope>
</reference>